<dbReference type="Gene3D" id="1.10.630.10">
    <property type="entry name" value="Cytochrome P450"/>
    <property type="match status" value="1"/>
</dbReference>
<organism evidence="1 2">
    <name type="scientific">Pestalotiopsis fici (strain W106-1 / CGMCC3.15140)</name>
    <dbReference type="NCBI Taxonomy" id="1229662"/>
    <lineage>
        <taxon>Eukaryota</taxon>
        <taxon>Fungi</taxon>
        <taxon>Dikarya</taxon>
        <taxon>Ascomycota</taxon>
        <taxon>Pezizomycotina</taxon>
        <taxon>Sordariomycetes</taxon>
        <taxon>Xylariomycetidae</taxon>
        <taxon>Amphisphaeriales</taxon>
        <taxon>Sporocadaceae</taxon>
        <taxon>Pestalotiopsis</taxon>
    </lineage>
</organism>
<dbReference type="RefSeq" id="XP_007839026.1">
    <property type="nucleotide sequence ID" value="XM_007840835.1"/>
</dbReference>
<dbReference type="GO" id="GO:0005506">
    <property type="term" value="F:iron ion binding"/>
    <property type="evidence" value="ECO:0007669"/>
    <property type="project" value="InterPro"/>
</dbReference>
<dbReference type="GO" id="GO:0004497">
    <property type="term" value="F:monooxygenase activity"/>
    <property type="evidence" value="ECO:0007669"/>
    <property type="project" value="InterPro"/>
</dbReference>
<accession>W3WN25</accession>
<dbReference type="eggNOG" id="KOG0684">
    <property type="taxonomic scope" value="Eukaryota"/>
</dbReference>
<dbReference type="Proteomes" id="UP000030651">
    <property type="component" value="Unassembled WGS sequence"/>
</dbReference>
<dbReference type="PANTHER" id="PTHR47582:SF1">
    <property type="entry name" value="P450, PUTATIVE (EUROFUNG)-RELATED"/>
    <property type="match status" value="1"/>
</dbReference>
<dbReference type="EMBL" id="KI912118">
    <property type="protein sequence ID" value="ETS75310.1"/>
    <property type="molecule type" value="Genomic_DNA"/>
</dbReference>
<gene>
    <name evidence="1" type="ORF">PFICI_12254</name>
</gene>
<dbReference type="AlphaFoldDB" id="W3WN25"/>
<dbReference type="GeneID" id="19277267"/>
<evidence type="ECO:0000313" key="1">
    <source>
        <dbReference type="EMBL" id="ETS75310.1"/>
    </source>
</evidence>
<dbReference type="STRING" id="1229662.W3WN25"/>
<dbReference type="HOGENOM" id="CLU_1326789_0_0_1"/>
<evidence type="ECO:0000313" key="2">
    <source>
        <dbReference type="Proteomes" id="UP000030651"/>
    </source>
</evidence>
<dbReference type="SUPFAM" id="SSF48264">
    <property type="entry name" value="Cytochrome P450"/>
    <property type="match status" value="1"/>
</dbReference>
<dbReference type="InParanoid" id="W3WN25"/>
<dbReference type="OMA" id="SIHTICK"/>
<keyword evidence="2" id="KW-1185">Reference proteome</keyword>
<dbReference type="PANTHER" id="PTHR47582">
    <property type="entry name" value="P450, PUTATIVE (EUROFUNG)-RELATED"/>
    <property type="match status" value="1"/>
</dbReference>
<name>W3WN25_PESFW</name>
<dbReference type="KEGG" id="pfy:PFICI_12254"/>
<dbReference type="InterPro" id="IPR036396">
    <property type="entry name" value="Cyt_P450_sf"/>
</dbReference>
<dbReference type="GO" id="GO:0016705">
    <property type="term" value="F:oxidoreductase activity, acting on paired donors, with incorporation or reduction of molecular oxygen"/>
    <property type="evidence" value="ECO:0007669"/>
    <property type="project" value="InterPro"/>
</dbReference>
<reference evidence="2" key="1">
    <citation type="journal article" date="2015" name="BMC Genomics">
        <title>Genomic and transcriptomic analysis of the endophytic fungus Pestalotiopsis fici reveals its lifestyle and high potential for synthesis of natural products.</title>
        <authorList>
            <person name="Wang X."/>
            <person name="Zhang X."/>
            <person name="Liu L."/>
            <person name="Xiang M."/>
            <person name="Wang W."/>
            <person name="Sun X."/>
            <person name="Che Y."/>
            <person name="Guo L."/>
            <person name="Liu G."/>
            <person name="Guo L."/>
            <person name="Wang C."/>
            <person name="Yin W.B."/>
            <person name="Stadler M."/>
            <person name="Zhang X."/>
            <person name="Liu X."/>
        </authorList>
    </citation>
    <scope>NUCLEOTIDE SEQUENCE [LARGE SCALE GENOMIC DNA]</scope>
    <source>
        <strain evidence="2">W106-1 / CGMCC3.15140</strain>
    </source>
</reference>
<proteinExistence type="predicted"/>
<dbReference type="InterPro" id="IPR053007">
    <property type="entry name" value="CYP450_monoxygenase_sec-met"/>
</dbReference>
<protein>
    <submittedName>
        <fullName evidence="1">Uncharacterized protein</fullName>
    </submittedName>
</protein>
<dbReference type="GO" id="GO:0020037">
    <property type="term" value="F:heme binding"/>
    <property type="evidence" value="ECO:0007669"/>
    <property type="project" value="InterPro"/>
</dbReference>
<sequence length="207" mass="22768">MAISLTVAIGAIAATYVFLVTLLRLTQGPKEPPSISDAIPFVTPMINMGSKGVNFHRLMRDKYNLPIYTLRMPGSRLYVVNSPSLLGPIQNQIRKLSFTAFEATIAANVFGVSKESNAIMGRDLTNEHGYLMNFPKYVHPALSAGAGLDAMNRRAIEVIAQSLDAHVSKGSTTIKLFDWVRHELLFASTEAVYGPENPFRDPKMEKA</sequence>
<dbReference type="OrthoDB" id="3366823at2759"/>